<dbReference type="PANTHER" id="PTHR24276:SF98">
    <property type="entry name" value="FI18310P1-RELATED"/>
    <property type="match status" value="1"/>
</dbReference>
<feature type="chain" id="PRO_5018109279" evidence="3">
    <location>
        <begin position="29"/>
        <end position="249"/>
    </location>
</feature>
<keyword evidence="6" id="KW-1185">Reference proteome</keyword>
<feature type="domain" description="Peptidase S1" evidence="4">
    <location>
        <begin position="29"/>
        <end position="244"/>
    </location>
</feature>
<dbReference type="GO" id="GO:0006508">
    <property type="term" value="P:proteolysis"/>
    <property type="evidence" value="ECO:0007669"/>
    <property type="project" value="InterPro"/>
</dbReference>
<dbReference type="Pfam" id="PF00089">
    <property type="entry name" value="Trypsin"/>
    <property type="match status" value="1"/>
</dbReference>
<feature type="signal peptide" evidence="3">
    <location>
        <begin position="1"/>
        <end position="28"/>
    </location>
</feature>
<evidence type="ECO:0000256" key="2">
    <source>
        <dbReference type="ARBA" id="ARBA00023157"/>
    </source>
</evidence>
<dbReference type="InterPro" id="IPR043504">
    <property type="entry name" value="Peptidase_S1_PA_chymotrypsin"/>
</dbReference>
<dbReference type="PROSITE" id="PS50240">
    <property type="entry name" value="TRYPSIN_DOM"/>
    <property type="match status" value="1"/>
</dbReference>
<dbReference type="RefSeq" id="WP_121622437.1">
    <property type="nucleotide sequence ID" value="NZ_JACIIW010000002.1"/>
</dbReference>
<dbReference type="PANTHER" id="PTHR24276">
    <property type="entry name" value="POLYSERASE-RELATED"/>
    <property type="match status" value="1"/>
</dbReference>
<evidence type="ECO:0000259" key="4">
    <source>
        <dbReference type="PROSITE" id="PS50240"/>
    </source>
</evidence>
<dbReference type="SUPFAM" id="SSF50494">
    <property type="entry name" value="Trypsin-like serine proteases"/>
    <property type="match status" value="1"/>
</dbReference>
<evidence type="ECO:0000256" key="3">
    <source>
        <dbReference type="SAM" id="SignalP"/>
    </source>
</evidence>
<keyword evidence="2" id="KW-1015">Disulfide bond</keyword>
<evidence type="ECO:0000313" key="5">
    <source>
        <dbReference type="EMBL" id="RLP79933.1"/>
    </source>
</evidence>
<dbReference type="OrthoDB" id="267336at2"/>
<dbReference type="SMART" id="SM00020">
    <property type="entry name" value="Tryp_SPc"/>
    <property type="match status" value="1"/>
</dbReference>
<dbReference type="Gene3D" id="2.40.10.10">
    <property type="entry name" value="Trypsin-like serine proteases"/>
    <property type="match status" value="1"/>
</dbReference>
<dbReference type="InterPro" id="IPR018114">
    <property type="entry name" value="TRYPSIN_HIS"/>
</dbReference>
<dbReference type="Proteomes" id="UP000269692">
    <property type="component" value="Unassembled WGS sequence"/>
</dbReference>
<organism evidence="5 6">
    <name type="scientific">Xanthobacter tagetidis</name>
    <dbReference type="NCBI Taxonomy" id="60216"/>
    <lineage>
        <taxon>Bacteria</taxon>
        <taxon>Pseudomonadati</taxon>
        <taxon>Pseudomonadota</taxon>
        <taxon>Alphaproteobacteria</taxon>
        <taxon>Hyphomicrobiales</taxon>
        <taxon>Xanthobacteraceae</taxon>
        <taxon>Xanthobacter</taxon>
    </lineage>
</organism>
<dbReference type="InterPro" id="IPR050430">
    <property type="entry name" value="Peptidase_S1"/>
</dbReference>
<keyword evidence="3" id="KW-0732">Signal</keyword>
<evidence type="ECO:0000313" key="6">
    <source>
        <dbReference type="Proteomes" id="UP000269692"/>
    </source>
</evidence>
<comment type="similarity">
    <text evidence="1">Belongs to the peptidase S1 family.</text>
</comment>
<dbReference type="InterPro" id="IPR001254">
    <property type="entry name" value="Trypsin_dom"/>
</dbReference>
<dbReference type="GO" id="GO:0004252">
    <property type="term" value="F:serine-type endopeptidase activity"/>
    <property type="evidence" value="ECO:0007669"/>
    <property type="project" value="InterPro"/>
</dbReference>
<protein>
    <submittedName>
        <fullName evidence="5">Peptidase S1</fullName>
    </submittedName>
</protein>
<gene>
    <name evidence="5" type="ORF">D9R14_06105</name>
</gene>
<evidence type="ECO:0000256" key="1">
    <source>
        <dbReference type="ARBA" id="ARBA00007664"/>
    </source>
</evidence>
<sequence>MKIPASRRAPSVLLALALLAGAAAPARAIVGGAPAGPEVAAHAVMLVSTRGASCTGTVLAPDVVLTAAHCVEPAADYAVALISGAAPKLIPVTRIALHPGFSADQFRTRRPTPDLALVKLAEPLPASLRPARLAPAGGLPPKGDGFTIAGFGVTADGASKSAGTLRTVALPNIGSTGGIMVRLSRAEGGAGACTGDSGGPAFRDGAVAGVIGWATALGNARGCGGVTGVTLVSLHRDWIDATLKALAGR</sequence>
<dbReference type="AlphaFoldDB" id="A0A3L7AHH7"/>
<proteinExistence type="inferred from homology"/>
<dbReference type="PRINTS" id="PR00722">
    <property type="entry name" value="CHYMOTRYPSIN"/>
</dbReference>
<accession>A0A3L7AHH7</accession>
<reference evidence="5 6" key="1">
    <citation type="submission" date="2018-10" db="EMBL/GenBank/DDBJ databases">
        <title>Xanthobacter tagetidis genome sequencing and assembly.</title>
        <authorList>
            <person name="Maclea K.S."/>
            <person name="Goen A.E."/>
            <person name="Fatima S.A."/>
        </authorList>
    </citation>
    <scope>NUCLEOTIDE SEQUENCE [LARGE SCALE GENOMIC DNA]</scope>
    <source>
        <strain evidence="5 6">ATCC 700314</strain>
    </source>
</reference>
<dbReference type="EMBL" id="RCTF01000004">
    <property type="protein sequence ID" value="RLP79933.1"/>
    <property type="molecule type" value="Genomic_DNA"/>
</dbReference>
<name>A0A3L7AHH7_9HYPH</name>
<comment type="caution">
    <text evidence="5">The sequence shown here is derived from an EMBL/GenBank/DDBJ whole genome shotgun (WGS) entry which is preliminary data.</text>
</comment>
<dbReference type="InterPro" id="IPR009003">
    <property type="entry name" value="Peptidase_S1_PA"/>
</dbReference>
<dbReference type="InterPro" id="IPR001314">
    <property type="entry name" value="Peptidase_S1A"/>
</dbReference>
<dbReference type="PROSITE" id="PS00134">
    <property type="entry name" value="TRYPSIN_HIS"/>
    <property type="match status" value="1"/>
</dbReference>